<dbReference type="GO" id="GO:0015631">
    <property type="term" value="F:tubulin binding"/>
    <property type="evidence" value="ECO:0007669"/>
    <property type="project" value="TreeGrafter"/>
</dbReference>
<keyword evidence="3" id="KW-0143">Chaperone</keyword>
<dbReference type="InterPro" id="IPR004127">
    <property type="entry name" value="Prefoldin_subunit_alpha"/>
</dbReference>
<organism evidence="6 7">
    <name type="scientific">Meloidogyne incognita</name>
    <name type="common">Southern root-knot nematode worm</name>
    <name type="synonym">Oxyuris incognita</name>
    <dbReference type="NCBI Taxonomy" id="6306"/>
    <lineage>
        <taxon>Eukaryota</taxon>
        <taxon>Metazoa</taxon>
        <taxon>Ecdysozoa</taxon>
        <taxon>Nematoda</taxon>
        <taxon>Chromadorea</taxon>
        <taxon>Rhabditida</taxon>
        <taxon>Tylenchina</taxon>
        <taxon>Tylenchomorpha</taxon>
        <taxon>Tylenchoidea</taxon>
        <taxon>Meloidogynidae</taxon>
        <taxon>Meloidogyninae</taxon>
        <taxon>Meloidogyne</taxon>
        <taxon>Meloidogyne incognita group</taxon>
    </lineage>
</organism>
<dbReference type="InterPro" id="IPR009053">
    <property type="entry name" value="Prefoldin"/>
</dbReference>
<keyword evidence="4" id="KW-0175">Coiled coil</keyword>
<keyword evidence="6" id="KW-1185">Reference proteome</keyword>
<evidence type="ECO:0000313" key="6">
    <source>
        <dbReference type="Proteomes" id="UP000887563"/>
    </source>
</evidence>
<reference evidence="7" key="1">
    <citation type="submission" date="2022-11" db="UniProtKB">
        <authorList>
            <consortium name="WormBaseParasite"/>
        </authorList>
    </citation>
    <scope>IDENTIFICATION</scope>
</reference>
<dbReference type="GO" id="GO:0007021">
    <property type="term" value="P:tubulin complex assembly"/>
    <property type="evidence" value="ECO:0007669"/>
    <property type="project" value="TreeGrafter"/>
</dbReference>
<dbReference type="GO" id="GO:0007017">
    <property type="term" value="P:microtubule-based process"/>
    <property type="evidence" value="ECO:0007669"/>
    <property type="project" value="TreeGrafter"/>
</dbReference>
<proteinExistence type="inferred from homology"/>
<dbReference type="Proteomes" id="UP000887563">
    <property type="component" value="Unplaced"/>
</dbReference>
<evidence type="ECO:0000313" key="7">
    <source>
        <dbReference type="WBParaSite" id="Minc3s00849g18064"/>
    </source>
</evidence>
<accession>A0A914LW20</accession>
<dbReference type="PANTHER" id="PTHR12409">
    <property type="entry name" value="PREFOLDIN SUBUNIT 3"/>
    <property type="match status" value="1"/>
</dbReference>
<evidence type="ECO:0000256" key="1">
    <source>
        <dbReference type="ARBA" id="ARBA00010048"/>
    </source>
</evidence>
<evidence type="ECO:0000256" key="5">
    <source>
        <dbReference type="SAM" id="MobiDB-lite"/>
    </source>
</evidence>
<evidence type="ECO:0000256" key="2">
    <source>
        <dbReference type="ARBA" id="ARBA00011695"/>
    </source>
</evidence>
<dbReference type="PANTHER" id="PTHR12409:SF0">
    <property type="entry name" value="PREFOLDIN SUBUNIT 3"/>
    <property type="match status" value="1"/>
</dbReference>
<dbReference type="InterPro" id="IPR016655">
    <property type="entry name" value="PFD3"/>
</dbReference>
<sequence length="218" mass="25121">MSLENKIINASTSTTTETTESLPVEERMKRRNILKALVLGVIITVFTENVENYLTEKKKTLDDVQEDERDNFRRYKLLETSALQQKAKIDESILDYQKSIDSLKMLAEQKAKKANSVLVTYKLDENLFSDAVIEEMDRVCIWLGANVMVEYKLEEAQTLLTNHLANIEQTNGETEEELDFLRDQITTTEVNLANLYNYGVLLRKKSDGKYLTQQNSTH</sequence>
<comment type="similarity">
    <text evidence="1">Belongs to the prefoldin subunit alpha family.</text>
</comment>
<feature type="region of interest" description="Disordered" evidence="5">
    <location>
        <begin position="1"/>
        <end position="23"/>
    </location>
</feature>
<feature type="coiled-coil region" evidence="4">
    <location>
        <begin position="153"/>
        <end position="191"/>
    </location>
</feature>
<dbReference type="CDD" id="cd23156">
    <property type="entry name" value="Prefoldin_3"/>
    <property type="match status" value="1"/>
</dbReference>
<name>A0A914LW20_MELIC</name>
<dbReference type="Pfam" id="PF02996">
    <property type="entry name" value="Prefoldin"/>
    <property type="match status" value="1"/>
</dbReference>
<evidence type="ECO:0000256" key="4">
    <source>
        <dbReference type="SAM" id="Coils"/>
    </source>
</evidence>
<dbReference type="Gene3D" id="1.10.287.370">
    <property type="match status" value="1"/>
</dbReference>
<comment type="subunit">
    <text evidence="2">Heterohexamer of two PFD-alpha type and four PFD-beta type subunits.</text>
</comment>
<evidence type="ECO:0000256" key="3">
    <source>
        <dbReference type="ARBA" id="ARBA00023186"/>
    </source>
</evidence>
<dbReference type="AlphaFoldDB" id="A0A914LW20"/>
<dbReference type="GO" id="GO:0016272">
    <property type="term" value="C:prefoldin complex"/>
    <property type="evidence" value="ECO:0007669"/>
    <property type="project" value="InterPro"/>
</dbReference>
<dbReference type="GO" id="GO:0005737">
    <property type="term" value="C:cytoplasm"/>
    <property type="evidence" value="ECO:0007669"/>
    <property type="project" value="TreeGrafter"/>
</dbReference>
<dbReference type="GO" id="GO:0006457">
    <property type="term" value="P:protein folding"/>
    <property type="evidence" value="ECO:0007669"/>
    <property type="project" value="InterPro"/>
</dbReference>
<protein>
    <submittedName>
        <fullName evidence="7">Prefoldin subunit 3</fullName>
    </submittedName>
</protein>
<feature type="compositionally biased region" description="Low complexity" evidence="5">
    <location>
        <begin position="11"/>
        <end position="21"/>
    </location>
</feature>
<dbReference type="WBParaSite" id="Minc3s00849g18064">
    <property type="protein sequence ID" value="Minc3s00849g18064"/>
    <property type="gene ID" value="Minc3s00849g18064"/>
</dbReference>
<dbReference type="SUPFAM" id="SSF46579">
    <property type="entry name" value="Prefoldin"/>
    <property type="match status" value="1"/>
</dbReference>